<accession>A0A9P6MW14</accession>
<dbReference type="GO" id="GO:0008168">
    <property type="term" value="F:methyltransferase activity"/>
    <property type="evidence" value="ECO:0007669"/>
    <property type="project" value="TreeGrafter"/>
</dbReference>
<evidence type="ECO:0000313" key="3">
    <source>
        <dbReference type="EMBL" id="KAG0015799.1"/>
    </source>
</evidence>
<dbReference type="Pfam" id="PF13649">
    <property type="entry name" value="Methyltransf_25"/>
    <property type="match status" value="1"/>
</dbReference>
<proteinExistence type="predicted"/>
<dbReference type="InterPro" id="IPR050508">
    <property type="entry name" value="Methyltransf_Superfamily"/>
</dbReference>
<dbReference type="PANTHER" id="PTHR42912:SF80">
    <property type="entry name" value="METHYLTRANSFERASE DOMAIN-CONTAINING PROTEIN"/>
    <property type="match status" value="1"/>
</dbReference>
<dbReference type="CDD" id="cd02440">
    <property type="entry name" value="AdoMet_MTases"/>
    <property type="match status" value="1"/>
</dbReference>
<sequence>MGVIPPSPQVLDIKDAAMSANHDQHLPSPSDSESEEPEGMGDRKGSKIEEPCSIGHADADPICYGRVKDPEAMVSKTWWKSVFGDGLYLQTDGDVVEDPAITLDEVRMLESRPAVRAILERSNKMPLSDQDKPVRVLELCCGQGRHAIQLAELYPNLHIYGHDQSQYLIGLARSRAQAANLIPRNEDSPQASPPSPTYDDRVQFTVGDCRFIPHADNQFDFILMMGNSFGYFSNDQEDVELLKEIYRVLRPGGVVVLDLVDGAHMRENYSPRSWE</sequence>
<organism evidence="3 4">
    <name type="scientific">Entomortierella chlamydospora</name>
    <dbReference type="NCBI Taxonomy" id="101097"/>
    <lineage>
        <taxon>Eukaryota</taxon>
        <taxon>Fungi</taxon>
        <taxon>Fungi incertae sedis</taxon>
        <taxon>Mucoromycota</taxon>
        <taxon>Mortierellomycotina</taxon>
        <taxon>Mortierellomycetes</taxon>
        <taxon>Mortierellales</taxon>
        <taxon>Mortierellaceae</taxon>
        <taxon>Entomortierella</taxon>
    </lineage>
</organism>
<dbReference type="Proteomes" id="UP000703661">
    <property type="component" value="Unassembled WGS sequence"/>
</dbReference>
<keyword evidence="4" id="KW-1185">Reference proteome</keyword>
<comment type="caution">
    <text evidence="3">The sequence shown here is derived from an EMBL/GenBank/DDBJ whole genome shotgun (WGS) entry which is preliminary data.</text>
</comment>
<dbReference type="AlphaFoldDB" id="A0A9P6MW14"/>
<dbReference type="EMBL" id="JAAAID010000594">
    <property type="protein sequence ID" value="KAG0015799.1"/>
    <property type="molecule type" value="Genomic_DNA"/>
</dbReference>
<dbReference type="InterPro" id="IPR029063">
    <property type="entry name" value="SAM-dependent_MTases_sf"/>
</dbReference>
<evidence type="ECO:0000259" key="2">
    <source>
        <dbReference type="Pfam" id="PF13649"/>
    </source>
</evidence>
<feature type="region of interest" description="Disordered" evidence="1">
    <location>
        <begin position="16"/>
        <end position="52"/>
    </location>
</feature>
<dbReference type="SUPFAM" id="SSF53335">
    <property type="entry name" value="S-adenosyl-L-methionine-dependent methyltransferases"/>
    <property type="match status" value="1"/>
</dbReference>
<reference evidence="3" key="1">
    <citation type="journal article" date="2020" name="Fungal Divers.">
        <title>Resolving the Mortierellaceae phylogeny through synthesis of multi-gene phylogenetics and phylogenomics.</title>
        <authorList>
            <person name="Vandepol N."/>
            <person name="Liber J."/>
            <person name="Desiro A."/>
            <person name="Na H."/>
            <person name="Kennedy M."/>
            <person name="Barry K."/>
            <person name="Grigoriev I.V."/>
            <person name="Miller A.N."/>
            <person name="O'Donnell K."/>
            <person name="Stajich J.E."/>
            <person name="Bonito G."/>
        </authorList>
    </citation>
    <scope>NUCLEOTIDE SEQUENCE</scope>
    <source>
        <strain evidence="3">NRRL 2769</strain>
    </source>
</reference>
<dbReference type="OrthoDB" id="2013972at2759"/>
<dbReference type="InterPro" id="IPR041698">
    <property type="entry name" value="Methyltransf_25"/>
</dbReference>
<feature type="compositionally biased region" description="Basic and acidic residues" evidence="1">
    <location>
        <begin position="40"/>
        <end position="50"/>
    </location>
</feature>
<dbReference type="PANTHER" id="PTHR42912">
    <property type="entry name" value="METHYLTRANSFERASE"/>
    <property type="match status" value="1"/>
</dbReference>
<evidence type="ECO:0000313" key="4">
    <source>
        <dbReference type="Proteomes" id="UP000703661"/>
    </source>
</evidence>
<feature type="domain" description="Methyltransferase" evidence="2">
    <location>
        <begin position="136"/>
        <end position="253"/>
    </location>
</feature>
<protein>
    <recommendedName>
        <fullName evidence="2">Methyltransferase domain-containing protein</fullName>
    </recommendedName>
</protein>
<evidence type="ECO:0000256" key="1">
    <source>
        <dbReference type="SAM" id="MobiDB-lite"/>
    </source>
</evidence>
<name>A0A9P6MW14_9FUNG</name>
<dbReference type="Gene3D" id="3.40.50.150">
    <property type="entry name" value="Vaccinia Virus protein VP39"/>
    <property type="match status" value="1"/>
</dbReference>
<gene>
    <name evidence="3" type="ORF">BGZ80_009633</name>
</gene>